<evidence type="ECO:0000256" key="1">
    <source>
        <dbReference type="SAM" id="Coils"/>
    </source>
</evidence>
<dbReference type="VEuPathDB" id="TrichDB:TRFO_30885"/>
<dbReference type="RefSeq" id="XP_068355262.1">
    <property type="nucleotide sequence ID" value="XM_068507599.1"/>
</dbReference>
<keyword evidence="4" id="KW-1185">Reference proteome</keyword>
<feature type="compositionally biased region" description="Basic residues" evidence="2">
    <location>
        <begin position="497"/>
        <end position="510"/>
    </location>
</feature>
<feature type="compositionally biased region" description="Low complexity" evidence="2">
    <location>
        <begin position="43"/>
        <end position="53"/>
    </location>
</feature>
<reference evidence="3" key="1">
    <citation type="submission" date="2016-10" db="EMBL/GenBank/DDBJ databases">
        <authorList>
            <person name="Benchimol M."/>
            <person name="Almeida L.G."/>
            <person name="Vasconcelos A.T."/>
            <person name="Perreira-Neves A."/>
            <person name="Rosa I.A."/>
            <person name="Tasca T."/>
            <person name="Bogo M.R."/>
            <person name="de Souza W."/>
        </authorList>
    </citation>
    <scope>NUCLEOTIDE SEQUENCE [LARGE SCALE GENOMIC DNA]</scope>
    <source>
        <strain evidence="3">K</strain>
    </source>
</reference>
<dbReference type="OrthoDB" id="10650508at2759"/>
<feature type="region of interest" description="Disordered" evidence="2">
    <location>
        <begin position="312"/>
        <end position="510"/>
    </location>
</feature>
<comment type="caution">
    <text evidence="3">The sequence shown here is derived from an EMBL/GenBank/DDBJ whole genome shotgun (WGS) entry which is preliminary data.</text>
</comment>
<dbReference type="AlphaFoldDB" id="A0A1J4JX64"/>
<evidence type="ECO:0000313" key="4">
    <source>
        <dbReference type="Proteomes" id="UP000179807"/>
    </source>
</evidence>
<feature type="compositionally biased region" description="Polar residues" evidence="2">
    <location>
        <begin position="329"/>
        <end position="349"/>
    </location>
</feature>
<name>A0A1J4JX64_9EUKA</name>
<feature type="compositionally biased region" description="Basic and acidic residues" evidence="2">
    <location>
        <begin position="391"/>
        <end position="405"/>
    </location>
</feature>
<feature type="compositionally biased region" description="Acidic residues" evidence="2">
    <location>
        <begin position="315"/>
        <end position="328"/>
    </location>
</feature>
<feature type="compositionally biased region" description="Low complexity" evidence="2">
    <location>
        <begin position="420"/>
        <end position="436"/>
    </location>
</feature>
<dbReference type="Proteomes" id="UP000179807">
    <property type="component" value="Unassembled WGS sequence"/>
</dbReference>
<evidence type="ECO:0000256" key="2">
    <source>
        <dbReference type="SAM" id="MobiDB-lite"/>
    </source>
</evidence>
<accession>A0A1J4JX64</accession>
<protein>
    <submittedName>
        <fullName evidence="3">Uncharacterized protein</fullName>
    </submittedName>
</protein>
<sequence length="520" mass="59801">MISDDKATQKKCDYLISEFNLILNKPAPKSPKKGKWAPKGAQTTETTSPSTPKKTVHLTNQEFEQMNQIVDSLLDGCEIDSIEPHAIDKLDFVLKQRKTHAVEDGDYAEAKALDEQISKLIKIKRESNKISLNYQNKNPQLLEDAQNKLRNAEKWLERLKADLENEYSRISEEKEKAQSKIFEQIERDMTKIEEEKSEIDMGFGFKPSRALLDMRIMENRYATNSLFDEAAEQRRKADNQEILERKEFDQKAKRALNKKEKQQKAIHEQKIQASNEYWENVKIKTQQKYEKHLKDAEVEILSTKRYIRRLQGLSENEDSQLNESDETSSTDNTLESQENPKTNEQSTNENIDKEKQQNNHDNDDENQNTEANENENKDNNDPQQNVEQNEEEKISKPGVEEDARSVKSTNSIKSQKSTNSVKSQKSTKSRQSSKSVPKGDDDKSDQQDAESVNVVTLAITPEDNDEETQVQLVPPSFEEITHDSEINKEDSTDTKQTKQKAPKKAKKVVKKVVKKVAKKA</sequence>
<feature type="compositionally biased region" description="Basic and acidic residues" evidence="2">
    <location>
        <begin position="350"/>
        <end position="361"/>
    </location>
</feature>
<keyword evidence="1" id="KW-0175">Coiled coil</keyword>
<feature type="coiled-coil region" evidence="1">
    <location>
        <begin position="142"/>
        <end position="180"/>
    </location>
</feature>
<feature type="compositionally biased region" description="Basic and acidic residues" evidence="2">
    <location>
        <begin position="479"/>
        <end position="496"/>
    </location>
</feature>
<feature type="compositionally biased region" description="Polar residues" evidence="2">
    <location>
        <begin position="406"/>
        <end position="419"/>
    </location>
</feature>
<feature type="region of interest" description="Disordered" evidence="2">
    <location>
        <begin position="24"/>
        <end position="54"/>
    </location>
</feature>
<gene>
    <name evidence="3" type="ORF">TRFO_30885</name>
</gene>
<feature type="coiled-coil region" evidence="1">
    <location>
        <begin position="245"/>
        <end position="272"/>
    </location>
</feature>
<proteinExistence type="predicted"/>
<feature type="compositionally biased region" description="Basic and acidic residues" evidence="2">
    <location>
        <begin position="437"/>
        <end position="446"/>
    </location>
</feature>
<dbReference type="GeneID" id="94842303"/>
<dbReference type="EMBL" id="MLAK01000881">
    <property type="protein sequence ID" value="OHT02126.1"/>
    <property type="molecule type" value="Genomic_DNA"/>
</dbReference>
<organism evidence="3 4">
    <name type="scientific">Tritrichomonas foetus</name>
    <dbReference type="NCBI Taxonomy" id="1144522"/>
    <lineage>
        <taxon>Eukaryota</taxon>
        <taxon>Metamonada</taxon>
        <taxon>Parabasalia</taxon>
        <taxon>Tritrichomonadida</taxon>
        <taxon>Tritrichomonadidae</taxon>
        <taxon>Tritrichomonas</taxon>
    </lineage>
</organism>
<evidence type="ECO:0000313" key="3">
    <source>
        <dbReference type="EMBL" id="OHT02126.1"/>
    </source>
</evidence>